<dbReference type="InterPro" id="IPR011333">
    <property type="entry name" value="SKP1/BTB/POZ_sf"/>
</dbReference>
<accession>A0A8X6U3Y2</accession>
<comment type="caution">
    <text evidence="3">The sequence shown here is derived from an EMBL/GenBank/DDBJ whole genome shotgun (WGS) entry which is preliminary data.</text>
</comment>
<dbReference type="PANTHER" id="PTHR47274:SF1">
    <property type="entry name" value="BTB_POZ DOMAIN CONTAINING PROTEIN, EXPRESSED"/>
    <property type="match status" value="1"/>
</dbReference>
<name>A0A8X6U3Y2_NEPPI</name>
<evidence type="ECO:0000256" key="1">
    <source>
        <dbReference type="ARBA" id="ARBA00002668"/>
    </source>
</evidence>
<proteinExistence type="predicted"/>
<sequence length="448" mass="51149">MQTLFPGGRNDVKFISYFLNGKCNENSNSSALSKVESDLAILAENGSVLEITEKKTLKLSSGLIFKTVAKREEVMKTKRKTFLVRDTLRTRCRIWRSDGKAVKPITVFARTILRVKQTNFLWNIERFSSLESGHDNPYVINFSSKHNDVTFKVRVKEDDKIVIFVKTFGENIRFLKFKSFMTDINENKIVCGICEVSIGIEEDAICTLPFNKKYLTDNKKLYLKNDILSLCCESSWCDGYGVNEIDRIYLGISSPYISNPIISNSFTSGTEAKLSDNVVNLKEDFKCLYSESIRSDMKLKTALETSNAHKAILSARSLLTTDRLQEFVDVPDMDADSVRRMLLFVYTNALEGLKWESVLTLYAAVDKHDMMALNSSCSSFLKRNLCSSHLCDVLALADMHTDRDLIRAIQEYAVTHEEEVFTSNEWKVFARNNPTLALETMLRKWNKN</sequence>
<evidence type="ECO:0000259" key="2">
    <source>
        <dbReference type="PROSITE" id="PS50097"/>
    </source>
</evidence>
<dbReference type="Proteomes" id="UP000887013">
    <property type="component" value="Unassembled WGS sequence"/>
</dbReference>
<keyword evidence="4" id="KW-1185">Reference proteome</keyword>
<dbReference type="OrthoDB" id="6427915at2759"/>
<gene>
    <name evidence="3" type="ORF">NPIL_703321</name>
</gene>
<dbReference type="Pfam" id="PF00651">
    <property type="entry name" value="BTB"/>
    <property type="match status" value="1"/>
</dbReference>
<dbReference type="PROSITE" id="PS50097">
    <property type="entry name" value="BTB"/>
    <property type="match status" value="1"/>
</dbReference>
<dbReference type="InterPro" id="IPR044784">
    <property type="entry name" value="At1g01640-like"/>
</dbReference>
<dbReference type="SUPFAM" id="SSF54695">
    <property type="entry name" value="POZ domain"/>
    <property type="match status" value="1"/>
</dbReference>
<feature type="domain" description="BTB" evidence="2">
    <location>
        <begin position="295"/>
        <end position="354"/>
    </location>
</feature>
<reference evidence="3" key="1">
    <citation type="submission" date="2020-08" db="EMBL/GenBank/DDBJ databases">
        <title>Multicomponent nature underlies the extraordinary mechanical properties of spider dragline silk.</title>
        <authorList>
            <person name="Kono N."/>
            <person name="Nakamura H."/>
            <person name="Mori M."/>
            <person name="Yoshida Y."/>
            <person name="Ohtoshi R."/>
            <person name="Malay A.D."/>
            <person name="Moran D.A.P."/>
            <person name="Tomita M."/>
            <person name="Numata K."/>
            <person name="Arakawa K."/>
        </authorList>
    </citation>
    <scope>NUCLEOTIDE SEQUENCE</scope>
</reference>
<comment type="function">
    <text evidence="1">May act as a substrate-specific adapter of an E3 ubiquitin-protein ligase complex (CUL3-RBX1-BTB) which mediates the ubiquitination and subsequent proteasomal degradation of target proteins.</text>
</comment>
<dbReference type="EMBL" id="BMAW01118262">
    <property type="protein sequence ID" value="GFT78916.1"/>
    <property type="molecule type" value="Genomic_DNA"/>
</dbReference>
<evidence type="ECO:0000313" key="3">
    <source>
        <dbReference type="EMBL" id="GFT78916.1"/>
    </source>
</evidence>
<dbReference type="InterPro" id="IPR000210">
    <property type="entry name" value="BTB/POZ_dom"/>
</dbReference>
<dbReference type="Gene3D" id="3.30.710.10">
    <property type="entry name" value="Potassium Channel Kv1.1, Chain A"/>
    <property type="match status" value="1"/>
</dbReference>
<dbReference type="AlphaFoldDB" id="A0A8X6U3Y2"/>
<dbReference type="Gene3D" id="1.25.40.420">
    <property type="match status" value="1"/>
</dbReference>
<dbReference type="PANTHER" id="PTHR47274">
    <property type="entry name" value="BTB/POZ DOMAIN CONTAINING PROTEIN, EXPRESSED-RELATED"/>
    <property type="match status" value="1"/>
</dbReference>
<protein>
    <recommendedName>
        <fullName evidence="2">BTB domain-containing protein</fullName>
    </recommendedName>
</protein>
<organism evidence="3 4">
    <name type="scientific">Nephila pilipes</name>
    <name type="common">Giant wood spider</name>
    <name type="synonym">Nephila maculata</name>
    <dbReference type="NCBI Taxonomy" id="299642"/>
    <lineage>
        <taxon>Eukaryota</taxon>
        <taxon>Metazoa</taxon>
        <taxon>Ecdysozoa</taxon>
        <taxon>Arthropoda</taxon>
        <taxon>Chelicerata</taxon>
        <taxon>Arachnida</taxon>
        <taxon>Araneae</taxon>
        <taxon>Araneomorphae</taxon>
        <taxon>Entelegynae</taxon>
        <taxon>Araneoidea</taxon>
        <taxon>Nephilidae</taxon>
        <taxon>Nephila</taxon>
    </lineage>
</organism>
<evidence type="ECO:0000313" key="4">
    <source>
        <dbReference type="Proteomes" id="UP000887013"/>
    </source>
</evidence>